<gene>
    <name evidence="2" type="ORF">PG915_20230</name>
</gene>
<organism evidence="2">
    <name type="scientific">Vibrio chaetopteri</name>
    <dbReference type="NCBI Taxonomy" id="3016528"/>
    <lineage>
        <taxon>Bacteria</taxon>
        <taxon>Pseudomonadati</taxon>
        <taxon>Pseudomonadota</taxon>
        <taxon>Gammaproteobacteria</taxon>
        <taxon>Vibrionales</taxon>
        <taxon>Vibrionaceae</taxon>
        <taxon>Vibrio</taxon>
    </lineage>
</organism>
<dbReference type="InterPro" id="IPR013830">
    <property type="entry name" value="SGNH_hydro"/>
</dbReference>
<dbReference type="KEGG" id="vck:PG915_20230"/>
<dbReference type="Gene3D" id="3.40.50.1110">
    <property type="entry name" value="SGNH hydrolase"/>
    <property type="match status" value="1"/>
</dbReference>
<feature type="domain" description="SGNH hydrolase-type esterase" evidence="1">
    <location>
        <begin position="6"/>
        <end position="189"/>
    </location>
</feature>
<dbReference type="PANTHER" id="PTHR30383:SF5">
    <property type="entry name" value="SGNH HYDROLASE-TYPE ESTERASE DOMAIN-CONTAINING PROTEIN"/>
    <property type="match status" value="1"/>
</dbReference>
<dbReference type="PANTHER" id="PTHR30383">
    <property type="entry name" value="THIOESTERASE 1/PROTEASE 1/LYSOPHOSPHOLIPASE L1"/>
    <property type="match status" value="1"/>
</dbReference>
<dbReference type="SUPFAM" id="SSF52266">
    <property type="entry name" value="SGNH hydrolase"/>
    <property type="match status" value="1"/>
</dbReference>
<proteinExistence type="predicted"/>
<dbReference type="InterPro" id="IPR051532">
    <property type="entry name" value="Ester_Hydrolysis_Enzymes"/>
</dbReference>
<dbReference type="GO" id="GO:0004622">
    <property type="term" value="F:phosphatidylcholine lysophospholipase activity"/>
    <property type="evidence" value="ECO:0007669"/>
    <property type="project" value="TreeGrafter"/>
</dbReference>
<reference evidence="2" key="1">
    <citation type="submission" date="2023-01" db="EMBL/GenBank/DDBJ databases">
        <title>Vibrio sp. CB1-14 genome sequencing.</title>
        <authorList>
            <person name="Otstavnykh N."/>
            <person name="Isaeva M."/>
            <person name="Meleshko D."/>
        </authorList>
    </citation>
    <scope>NUCLEOTIDE SEQUENCE</scope>
    <source>
        <strain evidence="2">CB1-14</strain>
    </source>
</reference>
<accession>A0AAU8BPC1</accession>
<evidence type="ECO:0000313" key="2">
    <source>
        <dbReference type="EMBL" id="XCD17627.1"/>
    </source>
</evidence>
<dbReference type="EMBL" id="CP115921">
    <property type="protein sequence ID" value="XCD17627.1"/>
    <property type="molecule type" value="Genomic_DNA"/>
</dbReference>
<dbReference type="Pfam" id="PF13472">
    <property type="entry name" value="Lipase_GDSL_2"/>
    <property type="match status" value="1"/>
</dbReference>
<name>A0AAU8BPC1_9VIBR</name>
<protein>
    <submittedName>
        <fullName evidence="2">GDSL-type esterase/lipase family protein</fullName>
    </submittedName>
</protein>
<dbReference type="RefSeq" id="WP_353498808.1">
    <property type="nucleotide sequence ID" value="NZ_CP115921.1"/>
</dbReference>
<dbReference type="InterPro" id="IPR036514">
    <property type="entry name" value="SGNH_hydro_sf"/>
</dbReference>
<dbReference type="AlphaFoldDB" id="A0AAU8BPC1"/>
<evidence type="ECO:0000259" key="1">
    <source>
        <dbReference type="Pfam" id="PF13472"/>
    </source>
</evidence>
<sequence>MKNIVLLGDSLTAGWGLAKGENWSCQLISEYPNVSFTNCGVPGDTTTGMLSRFKSQVLEAKPDVVVLFGGLNDLNWGIDIGVVASNLNSMIAQAQHHGIKPILVVTSAIDPVGALPMFGNEPSTVERLRQSVETLSSVHSKKLKMMYGHGETGIEIVDAYQAFEAHAQKYGYSDLYQNDGIHLSKLGAEIIFDKLNCLITKI</sequence>